<sequence>MTGERLDGGNLGGAVRVGDTVRRATGPWTPAVHALLEHLAAKGFAGAPRVRGIDDEGREILTYLDGDTVGSRKPWPAWVHADDSLDRVAHWLRAYHEAVADFVPPPGSVWRGGAAWSPGLIVGHNDAAPYNAAWRDGRLVGFFDWDFAGPVTPEWDLAHSAFSWVGLHARHVVLEEGFTDFAGRPRRLRRFLDAYGWSGDLGEFVDVIRARVRAHADVIRDIAATGDPLFGRLLERGAADDLDQAIVGLGRLEL</sequence>
<reference evidence="2 3" key="2">
    <citation type="submission" date="2019-09" db="EMBL/GenBank/DDBJ databases">
        <authorList>
            <person name="Jin C."/>
        </authorList>
    </citation>
    <scope>NUCLEOTIDE SEQUENCE [LARGE SCALE GENOMIC DNA]</scope>
    <source>
        <strain evidence="2 3">AN110305</strain>
    </source>
</reference>
<dbReference type="Proteomes" id="UP000323454">
    <property type="component" value="Unassembled WGS sequence"/>
</dbReference>
<dbReference type="AlphaFoldDB" id="A0A5B2XCE5"/>
<proteinExistence type="predicted"/>
<keyword evidence="2" id="KW-0808">Transferase</keyword>
<dbReference type="InterPro" id="IPR011009">
    <property type="entry name" value="Kinase-like_dom_sf"/>
</dbReference>
<feature type="domain" description="Aminoglycoside phosphotransferase" evidence="1">
    <location>
        <begin position="121"/>
        <end position="165"/>
    </location>
</feature>
<dbReference type="EMBL" id="VUOB01000028">
    <property type="protein sequence ID" value="KAA2261418.1"/>
    <property type="molecule type" value="Genomic_DNA"/>
</dbReference>
<name>A0A5B2XCE5_9PSEU</name>
<evidence type="ECO:0000259" key="1">
    <source>
        <dbReference type="Pfam" id="PF01636"/>
    </source>
</evidence>
<comment type="caution">
    <text evidence="2">The sequence shown here is derived from an EMBL/GenBank/DDBJ whole genome shotgun (WGS) entry which is preliminary data.</text>
</comment>
<dbReference type="RefSeq" id="WP_149850496.1">
    <property type="nucleotide sequence ID" value="NZ_VUOB01000028.1"/>
</dbReference>
<organism evidence="2 3">
    <name type="scientific">Solihabitans fulvus</name>
    <dbReference type="NCBI Taxonomy" id="1892852"/>
    <lineage>
        <taxon>Bacteria</taxon>
        <taxon>Bacillati</taxon>
        <taxon>Actinomycetota</taxon>
        <taxon>Actinomycetes</taxon>
        <taxon>Pseudonocardiales</taxon>
        <taxon>Pseudonocardiaceae</taxon>
        <taxon>Solihabitans</taxon>
    </lineage>
</organism>
<reference evidence="2 3" key="1">
    <citation type="submission" date="2019-09" db="EMBL/GenBank/DDBJ databases">
        <title>Goodfellowia gen. nov., a new genus of the Pseudonocardineae related to Actinoalloteichus, containing Goodfellowia coeruleoviolacea gen. nov., comb. nov. gen. nov., comb. nov.</title>
        <authorList>
            <person name="Labeda D."/>
        </authorList>
    </citation>
    <scope>NUCLEOTIDE SEQUENCE [LARGE SCALE GENOMIC DNA]</scope>
    <source>
        <strain evidence="2 3">AN110305</strain>
    </source>
</reference>
<dbReference type="Pfam" id="PF01636">
    <property type="entry name" value="APH"/>
    <property type="match status" value="1"/>
</dbReference>
<dbReference type="GO" id="GO:0016740">
    <property type="term" value="F:transferase activity"/>
    <property type="evidence" value="ECO:0007669"/>
    <property type="project" value="UniProtKB-KW"/>
</dbReference>
<dbReference type="Gene3D" id="3.90.1200.10">
    <property type="match status" value="1"/>
</dbReference>
<evidence type="ECO:0000313" key="3">
    <source>
        <dbReference type="Proteomes" id="UP000323454"/>
    </source>
</evidence>
<protein>
    <submittedName>
        <fullName evidence="2">Phosphotransferase</fullName>
    </submittedName>
</protein>
<evidence type="ECO:0000313" key="2">
    <source>
        <dbReference type="EMBL" id="KAA2261418.1"/>
    </source>
</evidence>
<gene>
    <name evidence="2" type="ORF">F0L68_16645</name>
</gene>
<dbReference type="SUPFAM" id="SSF56112">
    <property type="entry name" value="Protein kinase-like (PK-like)"/>
    <property type="match status" value="1"/>
</dbReference>
<keyword evidence="3" id="KW-1185">Reference proteome</keyword>
<dbReference type="OrthoDB" id="236897at2"/>
<dbReference type="InterPro" id="IPR002575">
    <property type="entry name" value="Aminoglycoside_PTrfase"/>
</dbReference>
<accession>A0A5B2XCE5</accession>